<keyword evidence="3 5" id="KW-1133">Transmembrane helix</keyword>
<evidence type="ECO:0000313" key="7">
    <source>
        <dbReference type="EMBL" id="OQS06968.1"/>
    </source>
</evidence>
<feature type="transmembrane region" description="Helical" evidence="5">
    <location>
        <begin position="600"/>
        <end position="622"/>
    </location>
</feature>
<feature type="transmembrane region" description="Helical" evidence="5">
    <location>
        <begin position="835"/>
        <end position="858"/>
    </location>
</feature>
<comment type="subcellular location">
    <subcellularLocation>
        <location evidence="1">Membrane</location>
        <topology evidence="1">Multi-pass membrane protein</topology>
    </subcellularLocation>
</comment>
<feature type="transmembrane region" description="Helical" evidence="5">
    <location>
        <begin position="490"/>
        <end position="518"/>
    </location>
</feature>
<dbReference type="GO" id="GO:0015179">
    <property type="term" value="F:L-amino acid transmembrane transporter activity"/>
    <property type="evidence" value="ECO:0007669"/>
    <property type="project" value="TreeGrafter"/>
</dbReference>
<feature type="transmembrane region" description="Helical" evidence="5">
    <location>
        <begin position="361"/>
        <end position="378"/>
    </location>
</feature>
<proteinExistence type="predicted"/>
<evidence type="ECO:0000256" key="3">
    <source>
        <dbReference type="ARBA" id="ARBA00022989"/>
    </source>
</evidence>
<protein>
    <submittedName>
        <fullName evidence="7">Amino Acid/Auxin Permease (AAAP) Family</fullName>
    </submittedName>
</protein>
<feature type="transmembrane region" description="Helical" evidence="5">
    <location>
        <begin position="222"/>
        <end position="243"/>
    </location>
</feature>
<dbReference type="PANTHER" id="PTHR22950">
    <property type="entry name" value="AMINO ACID TRANSPORTER"/>
    <property type="match status" value="1"/>
</dbReference>
<sequence length="926" mass="100339">MPFLTVEDMKMILSLFCCCCGVGSLGLAGNYASAGWAVATIAFMAMALINAYATWCLCHVLIVAPKDTLTLGDVGKWCFGRVGGAICLVFQCCLCAMYPIVYLVLGGTMLTILFPDTFSQTTWLLMMAITLLPVCLVPTMKEGAGMAFAGGLATILADGIAIYILITNMKDENPTGVSPPWPELSVLTVTNVFGNLAFAYGACMIIPSLQHEHTQPERMPKVSLVAQTFITIFFFLVATLGVFSSGCQTPTNLLFAISGSKLGFKAERGYVVLAFLFMQLHITIAFAVIFFPVFQILERLVLGMHKAPVPEEGKEVCDVETPGLENNSTTAYDNVNKDNKKNSYDEQLDAYKAPGAYMKASLVRIALIGVCVVIAVIWKDKLNALVDFIGASASATVNMIFPILFYLKTFWTTVSKFEKAGGILCMLIAAFLGIYVSIQTGKDLFTPTESNPEIVFPFCSEEYQRVMVVSLFCCCCGVGSLGLAGNYASAGYAVATIAFIFMAIVNTYATWCLCKVLVVAPKNTLTLGDLGNWCFGRIGGALCLLFQCLLCAMYPIVYLVLGGRLLTTLFPASFGSITWIILMAVTLLPVCLVPTMKEGAGMALAGGLATILADGIAIYLLITNMKDENPNGISPPWPDLSITTVTNVFGNLAFAYGACMIIPSLQHEHTQPERMPRVSLVAQGLITLFFFLVALLGVFSSGCQTPNNLLFAISGSNLGFTAERGYVVLAFLFMQLHITIAFAVIFFPVFQILERLILGMHKAPETRAIAADVETPAMDHVSTTAYDNVNKGDGEQAILDEYKAPGAYMKASLVRTGLIAVCVVIAVIWKDHLNALVDFVGASASAIVNMILPMVFYLKVFWSSVSIPEKVCSIFFILVACFLGIYVSIQTGKDLFTPTESDPAIIFPFCTDKFQRVVFTNSSYYH</sequence>
<keyword evidence="8" id="KW-1185">Reference proteome</keyword>
<feature type="transmembrane region" description="Helical" evidence="5">
    <location>
        <begin position="677"/>
        <end position="699"/>
    </location>
</feature>
<feature type="transmembrane region" description="Helical" evidence="5">
    <location>
        <begin position="144"/>
        <end position="166"/>
    </location>
</feature>
<gene>
    <name evidence="7" type="ORF">THRCLA_01017</name>
</gene>
<comment type="caution">
    <text evidence="7">The sequence shown here is derived from an EMBL/GenBank/DDBJ whole genome shotgun (WGS) entry which is preliminary data.</text>
</comment>
<keyword evidence="2 5" id="KW-0812">Transmembrane</keyword>
<dbReference type="Proteomes" id="UP000243217">
    <property type="component" value="Unassembled WGS sequence"/>
</dbReference>
<feature type="transmembrane region" description="Helical" evidence="5">
    <location>
        <begin position="186"/>
        <end position="210"/>
    </location>
</feature>
<feature type="transmembrane region" description="Helical" evidence="5">
    <location>
        <begin position="419"/>
        <end position="438"/>
    </location>
</feature>
<evidence type="ECO:0000313" key="8">
    <source>
        <dbReference type="Proteomes" id="UP000243217"/>
    </source>
</evidence>
<dbReference type="GO" id="GO:0005774">
    <property type="term" value="C:vacuolar membrane"/>
    <property type="evidence" value="ECO:0007669"/>
    <property type="project" value="TreeGrafter"/>
</dbReference>
<feature type="domain" description="Amino acid transporter transmembrane" evidence="6">
    <location>
        <begin position="12"/>
        <end position="438"/>
    </location>
</feature>
<feature type="transmembrane region" description="Helical" evidence="5">
    <location>
        <begin position="726"/>
        <end position="750"/>
    </location>
</feature>
<feature type="transmembrane region" description="Helical" evidence="5">
    <location>
        <begin position="384"/>
        <end position="407"/>
    </location>
</feature>
<feature type="transmembrane region" description="Helical" evidence="5">
    <location>
        <begin position="117"/>
        <end position="137"/>
    </location>
</feature>
<dbReference type="EMBL" id="JNBS01000288">
    <property type="protein sequence ID" value="OQS06968.1"/>
    <property type="molecule type" value="Genomic_DNA"/>
</dbReference>
<dbReference type="STRING" id="74557.A0A1W0A9S8"/>
<feature type="transmembrane region" description="Helical" evidence="5">
    <location>
        <begin position="85"/>
        <end position="105"/>
    </location>
</feature>
<feature type="transmembrane region" description="Helical" evidence="5">
    <location>
        <begin position="573"/>
        <end position="593"/>
    </location>
</feature>
<reference evidence="7 8" key="1">
    <citation type="journal article" date="2014" name="Genome Biol. Evol.">
        <title>The secreted proteins of Achlya hypogyna and Thraustotheca clavata identify the ancestral oomycete secretome and reveal gene acquisitions by horizontal gene transfer.</title>
        <authorList>
            <person name="Misner I."/>
            <person name="Blouin N."/>
            <person name="Leonard G."/>
            <person name="Richards T.A."/>
            <person name="Lane C.E."/>
        </authorList>
    </citation>
    <scope>NUCLEOTIDE SEQUENCE [LARGE SCALE GENOMIC DNA]</scope>
    <source>
        <strain evidence="7 8">ATCC 34112</strain>
    </source>
</reference>
<dbReference type="Pfam" id="PF01490">
    <property type="entry name" value="Aa_trans"/>
    <property type="match status" value="2"/>
</dbReference>
<dbReference type="AlphaFoldDB" id="A0A1W0A9S8"/>
<keyword evidence="4 5" id="KW-0472">Membrane</keyword>
<evidence type="ECO:0000256" key="5">
    <source>
        <dbReference type="SAM" id="Phobius"/>
    </source>
</evidence>
<feature type="transmembrane region" description="Helical" evidence="5">
    <location>
        <begin position="870"/>
        <end position="889"/>
    </location>
</feature>
<evidence type="ECO:0000256" key="2">
    <source>
        <dbReference type="ARBA" id="ARBA00022692"/>
    </source>
</evidence>
<dbReference type="InterPro" id="IPR013057">
    <property type="entry name" value="AA_transpt_TM"/>
</dbReference>
<accession>A0A1W0A9S8</accession>
<dbReference type="PANTHER" id="PTHR22950:SF349">
    <property type="entry name" value="AMINO ACID TRANSPORTER TRANSMEMBRANE DOMAIN-CONTAINING PROTEIN"/>
    <property type="match status" value="1"/>
</dbReference>
<feature type="transmembrane region" description="Helical" evidence="5">
    <location>
        <begin position="538"/>
        <end position="561"/>
    </location>
</feature>
<evidence type="ECO:0000259" key="6">
    <source>
        <dbReference type="Pfam" id="PF01490"/>
    </source>
</evidence>
<feature type="transmembrane region" description="Helical" evidence="5">
    <location>
        <begin position="642"/>
        <end position="665"/>
    </location>
</feature>
<dbReference type="OrthoDB" id="40134at2759"/>
<name>A0A1W0A9S8_9STRA</name>
<feature type="transmembrane region" description="Helical" evidence="5">
    <location>
        <begin position="270"/>
        <end position="294"/>
    </location>
</feature>
<evidence type="ECO:0000256" key="1">
    <source>
        <dbReference type="ARBA" id="ARBA00004141"/>
    </source>
</evidence>
<feature type="transmembrane region" description="Helical" evidence="5">
    <location>
        <begin position="38"/>
        <end position="64"/>
    </location>
</feature>
<organism evidence="7 8">
    <name type="scientific">Thraustotheca clavata</name>
    <dbReference type="NCBI Taxonomy" id="74557"/>
    <lineage>
        <taxon>Eukaryota</taxon>
        <taxon>Sar</taxon>
        <taxon>Stramenopiles</taxon>
        <taxon>Oomycota</taxon>
        <taxon>Saprolegniomycetes</taxon>
        <taxon>Saprolegniales</taxon>
        <taxon>Achlyaceae</taxon>
        <taxon>Thraustotheca</taxon>
    </lineage>
</organism>
<evidence type="ECO:0000256" key="4">
    <source>
        <dbReference type="ARBA" id="ARBA00023136"/>
    </source>
</evidence>
<feature type="transmembrane region" description="Helical" evidence="5">
    <location>
        <begin position="812"/>
        <end position="829"/>
    </location>
</feature>
<feature type="domain" description="Amino acid transporter transmembrane" evidence="6">
    <location>
        <begin position="468"/>
        <end position="889"/>
    </location>
</feature>